<name>A0A7Y3S7L0_9HYPH</name>
<accession>A0A7Y3S7L0</accession>
<organism evidence="2 3">
    <name type="scientific">Rhizobium sophorae</name>
    <dbReference type="NCBI Taxonomy" id="1535242"/>
    <lineage>
        <taxon>Bacteria</taxon>
        <taxon>Pseudomonadati</taxon>
        <taxon>Pseudomonadota</taxon>
        <taxon>Alphaproteobacteria</taxon>
        <taxon>Hyphomicrobiales</taxon>
        <taxon>Rhizobiaceae</taxon>
        <taxon>Rhizobium/Agrobacterium group</taxon>
        <taxon>Rhizobium</taxon>
    </lineage>
</organism>
<keyword evidence="1" id="KW-0812">Transmembrane</keyword>
<feature type="transmembrane region" description="Helical" evidence="1">
    <location>
        <begin position="47"/>
        <end position="69"/>
    </location>
</feature>
<evidence type="ECO:0000313" key="2">
    <source>
        <dbReference type="EMBL" id="NNU38116.1"/>
    </source>
</evidence>
<reference evidence="2 3" key="1">
    <citation type="submission" date="2020-02" db="EMBL/GenBank/DDBJ databases">
        <authorList>
            <person name="Sun Q."/>
        </authorList>
    </citation>
    <scope>NUCLEOTIDE SEQUENCE [LARGE SCALE GENOMIC DNA]</scope>
    <source>
        <strain evidence="2 3">CCBAU 03386</strain>
    </source>
</reference>
<evidence type="ECO:0000313" key="3">
    <source>
        <dbReference type="Proteomes" id="UP000519972"/>
    </source>
</evidence>
<keyword evidence="3" id="KW-1185">Reference proteome</keyword>
<keyword evidence="1" id="KW-1133">Transmembrane helix</keyword>
<protein>
    <submittedName>
        <fullName evidence="2">Uncharacterized protein</fullName>
    </submittedName>
</protein>
<evidence type="ECO:0000256" key="1">
    <source>
        <dbReference type="SAM" id="Phobius"/>
    </source>
</evidence>
<dbReference type="AlphaFoldDB" id="A0A7Y3S7L0"/>
<dbReference type="Proteomes" id="UP000519972">
    <property type="component" value="Unassembled WGS sequence"/>
</dbReference>
<dbReference type="RefSeq" id="WP_168313876.1">
    <property type="nucleotide sequence ID" value="NZ_JABFCN010000028.1"/>
</dbReference>
<feature type="transmembrane region" description="Helical" evidence="1">
    <location>
        <begin position="14"/>
        <end position="35"/>
    </location>
</feature>
<feature type="transmembrane region" description="Helical" evidence="1">
    <location>
        <begin position="81"/>
        <end position="103"/>
    </location>
</feature>
<gene>
    <name evidence="2" type="ORF">G9X64_16815</name>
</gene>
<comment type="caution">
    <text evidence="2">The sequence shown here is derived from an EMBL/GenBank/DDBJ whole genome shotgun (WGS) entry which is preliminary data.</text>
</comment>
<sequence>MEYNPHYPTILPEFIALSLVFVLNILIPVSAIFAARRLKRRRWLPHTTAFLWVFFSPLTLAILTTPTMAPDEVGGPGDGFIVLPILWETPLVLVVYAIVLLGLHAKRQNVSAPHLSS</sequence>
<dbReference type="EMBL" id="JABFCN010000028">
    <property type="protein sequence ID" value="NNU38116.1"/>
    <property type="molecule type" value="Genomic_DNA"/>
</dbReference>
<proteinExistence type="predicted"/>
<keyword evidence="1" id="KW-0472">Membrane</keyword>